<comment type="function">
    <text evidence="8 9">Essential cell division protein that stabilizes the FtsZ protofilaments by cross-linking them and that serves as a cytoplasmic membrane anchor for the Z ring. Also required for the recruitment to the septal ring of downstream cell division proteins.</text>
</comment>
<protein>
    <recommendedName>
        <fullName evidence="8 9">Cell division protein ZipA</fullName>
    </recommendedName>
</protein>
<feature type="region of interest" description="Disordered" evidence="10">
    <location>
        <begin position="110"/>
        <end position="176"/>
    </location>
</feature>
<dbReference type="AlphaFoldDB" id="A0A9E5MM52"/>
<gene>
    <name evidence="8 12" type="primary">zipA</name>
    <name evidence="12" type="ORF">G8770_08000</name>
</gene>
<dbReference type="SUPFAM" id="SSF64383">
    <property type="entry name" value="Cell-division protein ZipA, C-terminal domain"/>
    <property type="match status" value="1"/>
</dbReference>
<comment type="subcellular location">
    <subcellularLocation>
        <location evidence="8">Cell inner membrane</location>
        <topology evidence="8">Single-pass type I membrane protein</topology>
    </subcellularLocation>
    <text evidence="8">Localizes to the Z ring in an FtsZ-dependent manner.</text>
</comment>
<dbReference type="EMBL" id="JAAONZ010000004">
    <property type="protein sequence ID" value="NHO65480.1"/>
    <property type="molecule type" value="Genomic_DNA"/>
</dbReference>
<dbReference type="GO" id="GO:0032153">
    <property type="term" value="C:cell division site"/>
    <property type="evidence" value="ECO:0007669"/>
    <property type="project" value="UniProtKB-UniRule"/>
</dbReference>
<feature type="compositionally biased region" description="Basic and acidic residues" evidence="10">
    <location>
        <begin position="146"/>
        <end position="167"/>
    </location>
</feature>
<keyword evidence="5 8" id="KW-1133">Transmembrane helix</keyword>
<dbReference type="HAMAP" id="MF_00509">
    <property type="entry name" value="ZipA"/>
    <property type="match status" value="1"/>
</dbReference>
<keyword evidence="2 8" id="KW-0997">Cell inner membrane</keyword>
<evidence type="ECO:0000256" key="9">
    <source>
        <dbReference type="RuleBase" id="RU003612"/>
    </source>
</evidence>
<keyword evidence="13" id="KW-1185">Reference proteome</keyword>
<dbReference type="RefSeq" id="WP_167184450.1">
    <property type="nucleotide sequence ID" value="NZ_JAAONZ010000004.1"/>
</dbReference>
<evidence type="ECO:0000313" key="12">
    <source>
        <dbReference type="EMBL" id="NHO65480.1"/>
    </source>
</evidence>
<name>A0A9E5MM52_9GAMM</name>
<dbReference type="NCBIfam" id="TIGR02205">
    <property type="entry name" value="septum_zipA"/>
    <property type="match status" value="1"/>
</dbReference>
<evidence type="ECO:0000256" key="8">
    <source>
        <dbReference type="HAMAP-Rule" id="MF_00509"/>
    </source>
</evidence>
<evidence type="ECO:0000259" key="11">
    <source>
        <dbReference type="SMART" id="SM00771"/>
    </source>
</evidence>
<dbReference type="Pfam" id="PF04354">
    <property type="entry name" value="ZipA_C"/>
    <property type="match status" value="1"/>
</dbReference>
<keyword evidence="6 8" id="KW-0472">Membrane</keyword>
<dbReference type="Proteomes" id="UP000787472">
    <property type="component" value="Unassembled WGS sequence"/>
</dbReference>
<evidence type="ECO:0000256" key="10">
    <source>
        <dbReference type="SAM" id="MobiDB-lite"/>
    </source>
</evidence>
<dbReference type="GO" id="GO:0000917">
    <property type="term" value="P:division septum assembly"/>
    <property type="evidence" value="ECO:0007669"/>
    <property type="project" value="TreeGrafter"/>
</dbReference>
<dbReference type="GO" id="GO:0005886">
    <property type="term" value="C:plasma membrane"/>
    <property type="evidence" value="ECO:0007669"/>
    <property type="project" value="UniProtKB-SubCell"/>
</dbReference>
<evidence type="ECO:0000256" key="4">
    <source>
        <dbReference type="ARBA" id="ARBA00022692"/>
    </source>
</evidence>
<proteinExistence type="inferred from homology"/>
<evidence type="ECO:0000256" key="7">
    <source>
        <dbReference type="ARBA" id="ARBA00023306"/>
    </source>
</evidence>
<feature type="transmembrane region" description="Helical" evidence="8">
    <location>
        <begin position="6"/>
        <end position="24"/>
    </location>
</feature>
<reference evidence="12" key="1">
    <citation type="submission" date="2020-03" db="EMBL/GenBank/DDBJ databases">
        <authorList>
            <person name="Guo F."/>
        </authorList>
    </citation>
    <scope>NUCLEOTIDE SEQUENCE</scope>
    <source>
        <strain evidence="12">JCM 30134</strain>
    </source>
</reference>
<dbReference type="PANTHER" id="PTHR38685:SF1">
    <property type="entry name" value="CELL DIVISION PROTEIN ZIPA"/>
    <property type="match status" value="1"/>
</dbReference>
<keyword evidence="4 8" id="KW-0812">Transmembrane</keyword>
<dbReference type="GO" id="GO:0043093">
    <property type="term" value="P:FtsZ-dependent cytokinesis"/>
    <property type="evidence" value="ECO:0007669"/>
    <property type="project" value="UniProtKB-UniRule"/>
</dbReference>
<keyword evidence="1 8" id="KW-1003">Cell membrane</keyword>
<dbReference type="InterPro" id="IPR036765">
    <property type="entry name" value="ZipA_FtsZ-bd_C_sf"/>
</dbReference>
<dbReference type="SMART" id="SM00771">
    <property type="entry name" value="ZipA_C"/>
    <property type="match status" value="1"/>
</dbReference>
<accession>A0A9E5MM52</accession>
<feature type="domain" description="ZipA C-terminal FtsZ-binding" evidence="11">
    <location>
        <begin position="175"/>
        <end position="305"/>
    </location>
</feature>
<dbReference type="PANTHER" id="PTHR38685">
    <property type="entry name" value="CELL DIVISION PROTEIN ZIPA"/>
    <property type="match status" value="1"/>
</dbReference>
<evidence type="ECO:0000256" key="5">
    <source>
        <dbReference type="ARBA" id="ARBA00022989"/>
    </source>
</evidence>
<sequence length="316" mass="35739">MREWLTVIIVLLIIGVLLDGWRRMRLSKRQAIKMSRNIIKTDEGTPETYGSELPNGGARVVGVRDEDDTRELTRNLQQDFVRSKTTLGRRKIPEQVTLNLDEEVPMLMESVTEDEGLRKEPSIAEISIEEPSLDERLPEPATASEETARSATKAERAESRSKAHQDSEPEQEPEVEEVLVINVMSTGGERFQGADLLQVLLQCGMRFGDMQIFHRHEGEDGEGDLLFSMVNMVVPGTFDLSTMSEFETPGVSFFMTLPMSANSMEAFNIMANTAMTLADSLGGELKDEQRSIMTQQTIEHCRQRIREFERKQLSRV</sequence>
<organism evidence="12 13">
    <name type="scientific">Pseudomaricurvus hydrocarbonicus</name>
    <dbReference type="NCBI Taxonomy" id="1470433"/>
    <lineage>
        <taxon>Bacteria</taxon>
        <taxon>Pseudomonadati</taxon>
        <taxon>Pseudomonadota</taxon>
        <taxon>Gammaproteobacteria</taxon>
        <taxon>Cellvibrionales</taxon>
        <taxon>Cellvibrionaceae</taxon>
        <taxon>Pseudomaricurvus</taxon>
    </lineage>
</organism>
<comment type="caution">
    <text evidence="12">The sequence shown here is derived from an EMBL/GenBank/DDBJ whole genome shotgun (WGS) entry which is preliminary data.</text>
</comment>
<keyword evidence="3 8" id="KW-0132">Cell division</keyword>
<evidence type="ECO:0000256" key="1">
    <source>
        <dbReference type="ARBA" id="ARBA00022475"/>
    </source>
</evidence>
<evidence type="ECO:0000256" key="3">
    <source>
        <dbReference type="ARBA" id="ARBA00022618"/>
    </source>
</evidence>
<evidence type="ECO:0000256" key="2">
    <source>
        <dbReference type="ARBA" id="ARBA00022519"/>
    </source>
</evidence>
<comment type="subunit">
    <text evidence="8">Interacts with FtsZ via their C-terminal domains.</text>
</comment>
<comment type="similarity">
    <text evidence="8 9">Belongs to the ZipA family.</text>
</comment>
<evidence type="ECO:0000256" key="6">
    <source>
        <dbReference type="ARBA" id="ARBA00023136"/>
    </source>
</evidence>
<dbReference type="InterPro" id="IPR011919">
    <property type="entry name" value="Cell_div_ZipA"/>
</dbReference>
<keyword evidence="7 8" id="KW-0131">Cell cycle</keyword>
<dbReference type="Gene3D" id="3.30.1400.10">
    <property type="entry name" value="ZipA, C-terminal FtsZ-binding domain"/>
    <property type="match status" value="1"/>
</dbReference>
<dbReference type="InterPro" id="IPR007449">
    <property type="entry name" value="ZipA_FtsZ-bd_C"/>
</dbReference>
<evidence type="ECO:0000313" key="13">
    <source>
        <dbReference type="Proteomes" id="UP000787472"/>
    </source>
</evidence>